<organism evidence="4 6">
    <name type="scientific">Verticillium longisporum</name>
    <name type="common">Verticillium dahliae var. longisporum</name>
    <dbReference type="NCBI Taxonomy" id="100787"/>
    <lineage>
        <taxon>Eukaryota</taxon>
        <taxon>Fungi</taxon>
        <taxon>Dikarya</taxon>
        <taxon>Ascomycota</taxon>
        <taxon>Pezizomycotina</taxon>
        <taxon>Sordariomycetes</taxon>
        <taxon>Hypocreomycetidae</taxon>
        <taxon>Glomerellales</taxon>
        <taxon>Plectosphaerellaceae</taxon>
        <taxon>Verticillium</taxon>
    </lineage>
</organism>
<dbReference type="InterPro" id="IPR019433">
    <property type="entry name" value="GPI_ManTrfase_II_coact_Pga1"/>
</dbReference>
<evidence type="ECO:0000256" key="1">
    <source>
        <dbReference type="SAM" id="MobiDB-lite"/>
    </source>
</evidence>
<proteinExistence type="predicted"/>
<evidence type="ECO:0000256" key="3">
    <source>
        <dbReference type="SAM" id="SignalP"/>
    </source>
</evidence>
<evidence type="ECO:0000313" key="7">
    <source>
        <dbReference type="Proteomes" id="UP000045706"/>
    </source>
</evidence>
<dbReference type="GO" id="GO:0006506">
    <property type="term" value="P:GPI anchor biosynthetic process"/>
    <property type="evidence" value="ECO:0007669"/>
    <property type="project" value="TreeGrafter"/>
</dbReference>
<dbReference type="Proteomes" id="UP000045706">
    <property type="component" value="Unassembled WGS sequence"/>
</dbReference>
<reference evidence="6 7" key="1">
    <citation type="submission" date="2015-05" db="EMBL/GenBank/DDBJ databases">
        <authorList>
            <person name="Fogelqvist Johan"/>
        </authorList>
    </citation>
    <scope>NUCLEOTIDE SEQUENCE [LARGE SCALE GENOMIC DNA]</scope>
    <source>
        <strain evidence="4">VL1</strain>
        <strain evidence="5">VL2</strain>
    </source>
</reference>
<gene>
    <name evidence="4" type="ORF">BN1708_001438</name>
    <name evidence="5" type="ORF">BN1723_004608</name>
</gene>
<feature type="region of interest" description="Disordered" evidence="1">
    <location>
        <begin position="136"/>
        <end position="160"/>
    </location>
</feature>
<keyword evidence="2" id="KW-1133">Transmembrane helix</keyword>
<keyword evidence="2" id="KW-0812">Transmembrane</keyword>
<evidence type="ECO:0000313" key="5">
    <source>
        <dbReference type="EMBL" id="CRK39693.1"/>
    </source>
</evidence>
<dbReference type="GO" id="GO:0031501">
    <property type="term" value="C:mannosyltransferase complex"/>
    <property type="evidence" value="ECO:0007669"/>
    <property type="project" value="TreeGrafter"/>
</dbReference>
<dbReference type="AlphaFoldDB" id="A0A0G4MT27"/>
<dbReference type="EMBL" id="CVQI01031830">
    <property type="protein sequence ID" value="CRK39693.1"/>
    <property type="molecule type" value="Genomic_DNA"/>
</dbReference>
<feature type="transmembrane region" description="Helical" evidence="2">
    <location>
        <begin position="208"/>
        <end position="226"/>
    </location>
</feature>
<evidence type="ECO:0000256" key="2">
    <source>
        <dbReference type="SAM" id="Phobius"/>
    </source>
</evidence>
<name>A0A0G4MT27_VERLO</name>
<sequence length="248" mass="26906">MWSVKHLTFPLALLMAAVCEGNTEKSIFLAPATVNIPAHQPTLEVLGLDVLTPTRTSIRSHLNASFPNAGSAVGLATWFLLDDLRPSQRYELRVCWAATQPTNFILDVYPLEEVWETPDLITSLASYVESRASLGTTQPMDASSTATGGKAHGRGRTTSDSEASAMLLRVLAAADYYSHDAAVMTHVDPVLVDIILDTYLLYVVPQSLAPTVVYITLVAGLAWALAQRIRNRLLVLTSSPGQALKKDM</sequence>
<dbReference type="GO" id="GO:0005789">
    <property type="term" value="C:endoplasmic reticulum membrane"/>
    <property type="evidence" value="ECO:0007669"/>
    <property type="project" value="TreeGrafter"/>
</dbReference>
<keyword evidence="3" id="KW-0732">Signal</keyword>
<dbReference type="Proteomes" id="UP000044602">
    <property type="component" value="Unassembled WGS sequence"/>
</dbReference>
<feature type="chain" id="PRO_5010420122" evidence="3">
    <location>
        <begin position="22"/>
        <end position="248"/>
    </location>
</feature>
<dbReference type="PANTHER" id="PTHR28022">
    <property type="entry name" value="GPI MANNOSYLTRANSFERASE 2 SUBUNIT PGA1"/>
    <property type="match status" value="1"/>
</dbReference>
<dbReference type="GO" id="GO:0000030">
    <property type="term" value="F:mannosyltransferase activity"/>
    <property type="evidence" value="ECO:0007669"/>
    <property type="project" value="TreeGrafter"/>
</dbReference>
<evidence type="ECO:0000313" key="4">
    <source>
        <dbReference type="EMBL" id="CRK37411.1"/>
    </source>
</evidence>
<accession>A0A0G4MT27</accession>
<evidence type="ECO:0000313" key="6">
    <source>
        <dbReference type="Proteomes" id="UP000044602"/>
    </source>
</evidence>
<feature type="compositionally biased region" description="Polar residues" evidence="1">
    <location>
        <begin position="136"/>
        <end position="147"/>
    </location>
</feature>
<keyword evidence="2" id="KW-0472">Membrane</keyword>
<protein>
    <submittedName>
        <fullName evidence="4">Uncharacterized protein</fullName>
    </submittedName>
</protein>
<keyword evidence="6" id="KW-1185">Reference proteome</keyword>
<feature type="signal peptide" evidence="3">
    <location>
        <begin position="1"/>
        <end position="21"/>
    </location>
</feature>
<dbReference type="EMBL" id="CVQH01024749">
    <property type="protein sequence ID" value="CRK37411.1"/>
    <property type="molecule type" value="Genomic_DNA"/>
</dbReference>
<dbReference type="PANTHER" id="PTHR28022:SF1">
    <property type="entry name" value="GPI MANNOSYLTRANSFERASE 2 SUBUNIT PGA1"/>
    <property type="match status" value="1"/>
</dbReference>